<feature type="compositionally biased region" description="Low complexity" evidence="1">
    <location>
        <begin position="65"/>
        <end position="76"/>
    </location>
</feature>
<accession>A0A6J4IDC3</accession>
<sequence length="350" mass="38488">AVNPPLPRCRPARTGAGPRRLRCGRGQRTDIQGRGRRLPGDPEARVLPERHARDSARRDREGHLRPGARAGQAGRADLQRRARRCRGPVRRRPGRHLHRPQPGDQRVLQVRRRCHPDHLRGHLRRCVPGRQAERHPASRPEGQEGRQPAAGRNPGRGPASMARRPGPEARHPGRHLGPPPGERPDAGDVQGRRHRGRVGAGALGHPPGPGGWWQGPRRREVAVAQRAVRDHPPRRSHEVPQGAPGDGQTAPPGAGGGQRLRQREHRRGPAPDQPGHREDHRQEAVGRGHHRVVGEPHLHQRPRGELAHQVSRRRRTGGPAEEGRPGRDLRPVEPPGGAEGRGQGAGARLM</sequence>
<feature type="compositionally biased region" description="Basic residues" evidence="1">
    <location>
        <begin position="109"/>
        <end position="127"/>
    </location>
</feature>
<proteinExistence type="predicted"/>
<dbReference type="EMBL" id="CADCSZ010000137">
    <property type="protein sequence ID" value="CAA9249376.1"/>
    <property type="molecule type" value="Genomic_DNA"/>
</dbReference>
<feature type="compositionally biased region" description="Basic and acidic residues" evidence="1">
    <location>
        <begin position="274"/>
        <end position="306"/>
    </location>
</feature>
<gene>
    <name evidence="2" type="ORF">AVDCRST_MAG76-2203</name>
</gene>
<protein>
    <submittedName>
        <fullName evidence="2">ABC transporter, substrate-binding protein (Cluster 10, nitrate/sulfonate/bicarbonate)</fullName>
    </submittedName>
</protein>
<feature type="compositionally biased region" description="Basic and acidic residues" evidence="1">
    <location>
        <begin position="217"/>
        <end position="238"/>
    </location>
</feature>
<reference evidence="2" key="1">
    <citation type="submission" date="2020-02" db="EMBL/GenBank/DDBJ databases">
        <authorList>
            <person name="Meier V. D."/>
        </authorList>
    </citation>
    <scope>NUCLEOTIDE SEQUENCE</scope>
    <source>
        <strain evidence="2">AVDCRST_MAG76</strain>
    </source>
</reference>
<feature type="non-terminal residue" evidence="2">
    <location>
        <position position="1"/>
    </location>
</feature>
<feature type="compositionally biased region" description="Basic and acidic residues" evidence="1">
    <location>
        <begin position="321"/>
        <end position="331"/>
    </location>
</feature>
<feature type="compositionally biased region" description="Basic residues" evidence="1">
    <location>
        <begin position="81"/>
        <end position="99"/>
    </location>
</feature>
<feature type="compositionally biased region" description="Basic and acidic residues" evidence="1">
    <location>
        <begin position="27"/>
        <end position="64"/>
    </location>
</feature>
<dbReference type="AlphaFoldDB" id="A0A6J4IDC3"/>
<feature type="compositionally biased region" description="Low complexity" evidence="1">
    <location>
        <begin position="240"/>
        <end position="252"/>
    </location>
</feature>
<feature type="non-terminal residue" evidence="2">
    <location>
        <position position="350"/>
    </location>
</feature>
<name>A0A6J4IDC3_9ACTN</name>
<feature type="compositionally biased region" description="Gly residues" evidence="1">
    <location>
        <begin position="337"/>
        <end position="350"/>
    </location>
</feature>
<feature type="compositionally biased region" description="Basic and acidic residues" evidence="1">
    <location>
        <begin position="131"/>
        <end position="144"/>
    </location>
</feature>
<evidence type="ECO:0000313" key="2">
    <source>
        <dbReference type="EMBL" id="CAA9249376.1"/>
    </source>
</evidence>
<organism evidence="2">
    <name type="scientific">uncultured Acidimicrobiales bacterium</name>
    <dbReference type="NCBI Taxonomy" id="310071"/>
    <lineage>
        <taxon>Bacteria</taxon>
        <taxon>Bacillati</taxon>
        <taxon>Actinomycetota</taxon>
        <taxon>Acidimicrobiia</taxon>
        <taxon>Acidimicrobiales</taxon>
        <taxon>environmental samples</taxon>
    </lineage>
</organism>
<evidence type="ECO:0000256" key="1">
    <source>
        <dbReference type="SAM" id="MobiDB-lite"/>
    </source>
</evidence>
<feature type="region of interest" description="Disordered" evidence="1">
    <location>
        <begin position="1"/>
        <end position="350"/>
    </location>
</feature>